<sequence>MISSCVVRSGRLHRTPGVARKRRAGSARRRQWPARAATTRQCVERCVNRVERARDDAPASHARKRVVPCRTSRLTNRGSAPATEGARIVRWGRGRVALPRSAHYASGAGDVVSVCGWAGALPPPVTRLCSGR</sequence>
<comment type="caution">
    <text evidence="1">The sequence shown here is derived from an EMBL/GenBank/DDBJ whole genome shotgun (WGS) entry which is preliminary data.</text>
</comment>
<name>A0A4C1Z3V0_EUMVA</name>
<dbReference type="EMBL" id="BGZK01001505">
    <property type="protein sequence ID" value="GBP81307.1"/>
    <property type="molecule type" value="Genomic_DNA"/>
</dbReference>
<reference evidence="1 2" key="1">
    <citation type="journal article" date="2019" name="Commun. Biol.">
        <title>The bagworm genome reveals a unique fibroin gene that provides high tensile strength.</title>
        <authorList>
            <person name="Kono N."/>
            <person name="Nakamura H."/>
            <person name="Ohtoshi R."/>
            <person name="Tomita M."/>
            <person name="Numata K."/>
            <person name="Arakawa K."/>
        </authorList>
    </citation>
    <scope>NUCLEOTIDE SEQUENCE [LARGE SCALE GENOMIC DNA]</scope>
</reference>
<evidence type="ECO:0000313" key="1">
    <source>
        <dbReference type="EMBL" id="GBP81307.1"/>
    </source>
</evidence>
<accession>A0A4C1Z3V0</accession>
<evidence type="ECO:0000313" key="2">
    <source>
        <dbReference type="Proteomes" id="UP000299102"/>
    </source>
</evidence>
<dbReference type="Proteomes" id="UP000299102">
    <property type="component" value="Unassembled WGS sequence"/>
</dbReference>
<protein>
    <submittedName>
        <fullName evidence="1">Uncharacterized protein</fullName>
    </submittedName>
</protein>
<proteinExistence type="predicted"/>
<organism evidence="1 2">
    <name type="scientific">Eumeta variegata</name>
    <name type="common">Bagworm moth</name>
    <name type="synonym">Eumeta japonica</name>
    <dbReference type="NCBI Taxonomy" id="151549"/>
    <lineage>
        <taxon>Eukaryota</taxon>
        <taxon>Metazoa</taxon>
        <taxon>Ecdysozoa</taxon>
        <taxon>Arthropoda</taxon>
        <taxon>Hexapoda</taxon>
        <taxon>Insecta</taxon>
        <taxon>Pterygota</taxon>
        <taxon>Neoptera</taxon>
        <taxon>Endopterygota</taxon>
        <taxon>Lepidoptera</taxon>
        <taxon>Glossata</taxon>
        <taxon>Ditrysia</taxon>
        <taxon>Tineoidea</taxon>
        <taxon>Psychidae</taxon>
        <taxon>Oiketicinae</taxon>
        <taxon>Eumeta</taxon>
    </lineage>
</organism>
<dbReference type="AlphaFoldDB" id="A0A4C1Z3V0"/>
<keyword evidence="2" id="KW-1185">Reference proteome</keyword>
<gene>
    <name evidence="1" type="ORF">EVAR_61799_1</name>
</gene>